<feature type="repeat" description="ANK" evidence="1">
    <location>
        <begin position="231"/>
        <end position="263"/>
    </location>
</feature>
<reference evidence="4" key="1">
    <citation type="submission" date="2020-06" db="EMBL/GenBank/DDBJ databases">
        <title>A chromosome-scale genome assembly of Talaromyces rugulosus W13939.</title>
        <authorList>
            <person name="Wang B."/>
            <person name="Guo L."/>
            <person name="Ye K."/>
            <person name="Wang L."/>
        </authorList>
    </citation>
    <scope>NUCLEOTIDE SEQUENCE [LARGE SCALE GENOMIC DNA]</scope>
    <source>
        <strain evidence="4">W13939</strain>
    </source>
</reference>
<dbReference type="RefSeq" id="XP_035347786.1">
    <property type="nucleotide sequence ID" value="XM_035491893.1"/>
</dbReference>
<keyword evidence="4" id="KW-1185">Reference proteome</keyword>
<proteinExistence type="predicted"/>
<dbReference type="PROSITE" id="PS50088">
    <property type="entry name" value="ANK_REPEAT"/>
    <property type="match status" value="1"/>
</dbReference>
<dbReference type="Pfam" id="PF13637">
    <property type="entry name" value="Ank_4"/>
    <property type="match status" value="1"/>
</dbReference>
<organism evidence="3 4">
    <name type="scientific">Talaromyces rugulosus</name>
    <name type="common">Penicillium rugulosum</name>
    <dbReference type="NCBI Taxonomy" id="121627"/>
    <lineage>
        <taxon>Eukaryota</taxon>
        <taxon>Fungi</taxon>
        <taxon>Dikarya</taxon>
        <taxon>Ascomycota</taxon>
        <taxon>Pezizomycotina</taxon>
        <taxon>Eurotiomycetes</taxon>
        <taxon>Eurotiomycetidae</taxon>
        <taxon>Eurotiales</taxon>
        <taxon>Trichocomaceae</taxon>
        <taxon>Talaromyces</taxon>
        <taxon>Talaromyces sect. Islandici</taxon>
    </lineage>
</organism>
<dbReference type="InterPro" id="IPR002110">
    <property type="entry name" value="Ankyrin_rpt"/>
</dbReference>
<sequence length="523" mass="59753">MNALIDLPAEIRLNICEFLCREDIYAFCQACHFSQVPPEYVRLCGGIESVFRWAVARYSRVEDMEINTLNMLFEKKKYEYSIIRIGGRPALLYAAITRNHAAVSLFIKNGFVVTSDSYNYHCGNMISLQLDVFQIALYGVVSVIEMMIDCFPAVKNVVWRYMERHMVPSGALESGPKAIECFLLMTPPKRHQKILSQGVSWIILHENICLTEKIKAVGLLLQQGANGYYPCGRTPLESAASRGYVEIVQLLVQEKYDPRQINQLLAQADPEDSDDDSPDHKKWELPIPKYIFPERARLFENFYGPEAENFEDDKLLARRIQTTKDMVALSKLCEPNRRGNRVNWNFDGDESEKSEEPWIHEEETLDCPTDVCIICYGLSRRSASNPPPHRFPPKRQDSLRRHLIDCHLANAHGGISCTWEVCRDVPKFAEITDFLAHSLYVHAYDIKIQPKHLPARHPVCRSEHSSLDDSEYLSESDRHSGIDTPASSISAEMATIDPRLLESDPAPATKFSLRRSKRIKMSL</sequence>
<dbReference type="SUPFAM" id="SSF48403">
    <property type="entry name" value="Ankyrin repeat"/>
    <property type="match status" value="1"/>
</dbReference>
<protein>
    <submittedName>
        <fullName evidence="3">Uncharacterized protein</fullName>
    </submittedName>
</protein>
<dbReference type="PANTHER" id="PTHR37535:SF4">
    <property type="entry name" value="FLUG DOMAIN-CONTAINING PROTEIN"/>
    <property type="match status" value="1"/>
</dbReference>
<dbReference type="Gene3D" id="1.25.40.20">
    <property type="entry name" value="Ankyrin repeat-containing domain"/>
    <property type="match status" value="1"/>
</dbReference>
<evidence type="ECO:0000256" key="2">
    <source>
        <dbReference type="SAM" id="MobiDB-lite"/>
    </source>
</evidence>
<gene>
    <name evidence="3" type="ORF">TRUGW13939_08764</name>
</gene>
<dbReference type="InterPro" id="IPR036770">
    <property type="entry name" value="Ankyrin_rpt-contain_sf"/>
</dbReference>
<dbReference type="GeneID" id="55996252"/>
<dbReference type="OrthoDB" id="4226919at2759"/>
<feature type="region of interest" description="Disordered" evidence="2">
    <location>
        <begin position="467"/>
        <end position="488"/>
    </location>
</feature>
<keyword evidence="1" id="KW-0040">ANK repeat</keyword>
<accession>A0A7H8R5H8</accession>
<dbReference type="PROSITE" id="PS50297">
    <property type="entry name" value="ANK_REP_REGION"/>
    <property type="match status" value="1"/>
</dbReference>
<dbReference type="SMART" id="SM00248">
    <property type="entry name" value="ANK"/>
    <property type="match status" value="2"/>
</dbReference>
<evidence type="ECO:0000256" key="1">
    <source>
        <dbReference type="PROSITE-ProRule" id="PRU00023"/>
    </source>
</evidence>
<evidence type="ECO:0000313" key="3">
    <source>
        <dbReference type="EMBL" id="QKX61612.1"/>
    </source>
</evidence>
<dbReference type="EMBL" id="CP055902">
    <property type="protein sequence ID" value="QKX61612.1"/>
    <property type="molecule type" value="Genomic_DNA"/>
</dbReference>
<dbReference type="PANTHER" id="PTHR37535">
    <property type="entry name" value="FLUG DOMAIN PROTEIN"/>
    <property type="match status" value="1"/>
</dbReference>
<dbReference type="AlphaFoldDB" id="A0A7H8R5H8"/>
<name>A0A7H8R5H8_TALRU</name>
<dbReference type="Proteomes" id="UP000509510">
    <property type="component" value="Chromosome V"/>
</dbReference>
<dbReference type="KEGG" id="trg:TRUGW13939_08764"/>
<evidence type="ECO:0000313" key="4">
    <source>
        <dbReference type="Proteomes" id="UP000509510"/>
    </source>
</evidence>